<protein>
    <submittedName>
        <fullName evidence="3">Attachment p12 family protein</fullName>
    </submittedName>
</protein>
<accession>A0A366IFP4</accession>
<evidence type="ECO:0000313" key="4">
    <source>
        <dbReference type="Proteomes" id="UP000253490"/>
    </source>
</evidence>
<evidence type="ECO:0000256" key="2">
    <source>
        <dbReference type="SAM" id="Phobius"/>
    </source>
</evidence>
<proteinExistence type="predicted"/>
<feature type="compositionally biased region" description="Polar residues" evidence="1">
    <location>
        <begin position="43"/>
        <end position="56"/>
    </location>
</feature>
<sequence length="56" mass="6049">MFTWIASNMANIIIIAILTIIVILAGRYVYREKQKGGCAGCPSNKSDNSCHSCSGK</sequence>
<dbReference type="Pfam" id="PF12669">
    <property type="entry name" value="FeoB_associated"/>
    <property type="match status" value="1"/>
</dbReference>
<evidence type="ECO:0000256" key="1">
    <source>
        <dbReference type="SAM" id="MobiDB-lite"/>
    </source>
</evidence>
<dbReference type="Proteomes" id="UP000253490">
    <property type="component" value="Unassembled WGS sequence"/>
</dbReference>
<reference evidence="3 4" key="1">
    <citation type="submission" date="2018-06" db="EMBL/GenBank/DDBJ databases">
        <title>Genomic Encyclopedia of Type Strains, Phase IV (KMG-IV): sequencing the most valuable type-strain genomes for metagenomic binning, comparative biology and taxonomic classification.</title>
        <authorList>
            <person name="Goeker M."/>
        </authorList>
    </citation>
    <scope>NUCLEOTIDE SEQUENCE [LARGE SCALE GENOMIC DNA]</scope>
    <source>
        <strain evidence="3 4">DSM 22112</strain>
    </source>
</reference>
<organism evidence="3 4">
    <name type="scientific">Alkalibaculum bacchi</name>
    <dbReference type="NCBI Taxonomy" id="645887"/>
    <lineage>
        <taxon>Bacteria</taxon>
        <taxon>Bacillati</taxon>
        <taxon>Bacillota</taxon>
        <taxon>Clostridia</taxon>
        <taxon>Eubacteriales</taxon>
        <taxon>Eubacteriaceae</taxon>
        <taxon>Alkalibaculum</taxon>
    </lineage>
</organism>
<keyword evidence="2" id="KW-0812">Transmembrane</keyword>
<feature type="transmembrane region" description="Helical" evidence="2">
    <location>
        <begin position="12"/>
        <end position="30"/>
    </location>
</feature>
<feature type="region of interest" description="Disordered" evidence="1">
    <location>
        <begin position="35"/>
        <end position="56"/>
    </location>
</feature>
<name>A0A366IFP4_9FIRM</name>
<keyword evidence="4" id="KW-1185">Reference proteome</keyword>
<keyword evidence="2" id="KW-0472">Membrane</keyword>
<dbReference type="EMBL" id="QNRX01000002">
    <property type="protein sequence ID" value="RBP68897.1"/>
    <property type="molecule type" value="Genomic_DNA"/>
</dbReference>
<dbReference type="AlphaFoldDB" id="A0A366IFP4"/>
<comment type="caution">
    <text evidence="3">The sequence shown here is derived from an EMBL/GenBank/DDBJ whole genome shotgun (WGS) entry which is preliminary data.</text>
</comment>
<evidence type="ECO:0000313" key="3">
    <source>
        <dbReference type="EMBL" id="RBP68897.1"/>
    </source>
</evidence>
<gene>
    <name evidence="3" type="ORF">DES36_10237</name>
</gene>
<dbReference type="RefSeq" id="WP_113919471.1">
    <property type="nucleotide sequence ID" value="NZ_QNRX01000002.1"/>
</dbReference>
<keyword evidence="2" id="KW-1133">Transmembrane helix</keyword>